<organism evidence="1 2">
    <name type="scientific">Azonexus hydrophilus</name>
    <dbReference type="NCBI Taxonomy" id="418702"/>
    <lineage>
        <taxon>Bacteria</taxon>
        <taxon>Pseudomonadati</taxon>
        <taxon>Pseudomonadota</taxon>
        <taxon>Betaproteobacteria</taxon>
        <taxon>Rhodocyclales</taxon>
        <taxon>Azonexaceae</taxon>
        <taxon>Azonexus</taxon>
    </lineage>
</organism>
<dbReference type="AlphaFoldDB" id="A0A1R1ICZ3"/>
<dbReference type="EMBL" id="MTHD01000001">
    <property type="protein sequence ID" value="OMG56557.1"/>
    <property type="molecule type" value="Genomic_DNA"/>
</dbReference>
<dbReference type="Proteomes" id="UP000187526">
    <property type="component" value="Unassembled WGS sequence"/>
</dbReference>
<dbReference type="OrthoDB" id="9181103at2"/>
<evidence type="ECO:0000313" key="2">
    <source>
        <dbReference type="Proteomes" id="UP000187526"/>
    </source>
</evidence>
<dbReference type="STRING" id="418702.BJN45_02780"/>
<comment type="caution">
    <text evidence="1">The sequence shown here is derived from an EMBL/GenBank/DDBJ whole genome shotgun (WGS) entry which is preliminary data.</text>
</comment>
<gene>
    <name evidence="1" type="ORF">BJN45_02780</name>
</gene>
<evidence type="ECO:0000313" key="1">
    <source>
        <dbReference type="EMBL" id="OMG56557.1"/>
    </source>
</evidence>
<protein>
    <submittedName>
        <fullName evidence="1">Uncharacterized protein</fullName>
    </submittedName>
</protein>
<name>A0A1R1ICZ3_9RHOO</name>
<reference evidence="1 2" key="1">
    <citation type="submission" date="2016-10" db="EMBL/GenBank/DDBJ databases">
        <title>Alkaliphiles isolated from bioreactors.</title>
        <authorList>
            <person name="Salah Z."/>
            <person name="Rout S.P."/>
            <person name="Humphreys P.N."/>
        </authorList>
    </citation>
    <scope>NUCLEOTIDE SEQUENCE [LARGE SCALE GENOMIC DNA]</scope>
    <source>
        <strain evidence="1 2">ZS02</strain>
    </source>
</reference>
<dbReference type="RefSeq" id="WP_076091815.1">
    <property type="nucleotide sequence ID" value="NZ_MTHD01000001.1"/>
</dbReference>
<keyword evidence="2" id="KW-1185">Reference proteome</keyword>
<accession>A0A1R1ICZ3</accession>
<sequence>MLNIDMRKIYNFYPIDPAPAAGALPTGGDIYYECLDCSVIVNSVPHIKAACACGNLQGGGGKMEMKDPERVRAVRGKLK</sequence>
<proteinExistence type="predicted"/>